<sequence length="105" mass="11750">VSWHVNLFSSIEQDINILLSVLQHHVTSTQIPGGRRPFEGHLPFFHNINFNSWGLSSTPAGIEGKWIYCNKVCLTWRSCINSYGVLLQGCSPVTKILGCSLSFPF</sequence>
<proteinExistence type="predicted"/>
<dbReference type="Proteomes" id="UP000015105">
    <property type="component" value="Chromosome 6D"/>
</dbReference>
<reference evidence="1" key="5">
    <citation type="journal article" date="2021" name="G3 (Bethesda)">
        <title>Aegilops tauschii genome assembly Aet v5.0 features greater sequence contiguity and improved annotation.</title>
        <authorList>
            <person name="Wang L."/>
            <person name="Zhu T."/>
            <person name="Rodriguez J.C."/>
            <person name="Deal K.R."/>
            <person name="Dubcovsky J."/>
            <person name="McGuire P.E."/>
            <person name="Lux T."/>
            <person name="Spannagl M."/>
            <person name="Mayer K.F.X."/>
            <person name="Baldrich P."/>
            <person name="Meyers B.C."/>
            <person name="Huo N."/>
            <person name="Gu Y.Q."/>
            <person name="Zhou H."/>
            <person name="Devos K.M."/>
            <person name="Bennetzen J.L."/>
            <person name="Unver T."/>
            <person name="Budak H."/>
            <person name="Gulick P.J."/>
            <person name="Galiba G."/>
            <person name="Kalapos B."/>
            <person name="Nelson D.R."/>
            <person name="Li P."/>
            <person name="You F.M."/>
            <person name="Luo M.C."/>
            <person name="Dvorak J."/>
        </authorList>
    </citation>
    <scope>NUCLEOTIDE SEQUENCE [LARGE SCALE GENOMIC DNA]</scope>
    <source>
        <strain evidence="1">cv. AL8/78</strain>
    </source>
</reference>
<name>A0A453NNA1_AEGTS</name>
<accession>A0A453NNA1</accession>
<evidence type="ECO:0000313" key="1">
    <source>
        <dbReference type="EnsemblPlants" id="AET6Gv20425100.16"/>
    </source>
</evidence>
<keyword evidence="2" id="KW-1185">Reference proteome</keyword>
<reference evidence="2" key="1">
    <citation type="journal article" date="2014" name="Science">
        <title>Ancient hybridizations among the ancestral genomes of bread wheat.</title>
        <authorList>
            <consortium name="International Wheat Genome Sequencing Consortium,"/>
            <person name="Marcussen T."/>
            <person name="Sandve S.R."/>
            <person name="Heier L."/>
            <person name="Spannagl M."/>
            <person name="Pfeifer M."/>
            <person name="Jakobsen K.S."/>
            <person name="Wulff B.B."/>
            <person name="Steuernagel B."/>
            <person name="Mayer K.F."/>
            <person name="Olsen O.A."/>
        </authorList>
    </citation>
    <scope>NUCLEOTIDE SEQUENCE [LARGE SCALE GENOMIC DNA]</scope>
    <source>
        <strain evidence="2">cv. AL8/78</strain>
    </source>
</reference>
<reference evidence="1" key="4">
    <citation type="submission" date="2019-03" db="UniProtKB">
        <authorList>
            <consortium name="EnsemblPlants"/>
        </authorList>
    </citation>
    <scope>IDENTIFICATION</scope>
</reference>
<organism evidence="1 2">
    <name type="scientific">Aegilops tauschii subsp. strangulata</name>
    <name type="common">Goatgrass</name>
    <dbReference type="NCBI Taxonomy" id="200361"/>
    <lineage>
        <taxon>Eukaryota</taxon>
        <taxon>Viridiplantae</taxon>
        <taxon>Streptophyta</taxon>
        <taxon>Embryophyta</taxon>
        <taxon>Tracheophyta</taxon>
        <taxon>Spermatophyta</taxon>
        <taxon>Magnoliopsida</taxon>
        <taxon>Liliopsida</taxon>
        <taxon>Poales</taxon>
        <taxon>Poaceae</taxon>
        <taxon>BOP clade</taxon>
        <taxon>Pooideae</taxon>
        <taxon>Triticodae</taxon>
        <taxon>Triticeae</taxon>
        <taxon>Triticinae</taxon>
        <taxon>Aegilops</taxon>
    </lineage>
</organism>
<reference evidence="2" key="2">
    <citation type="journal article" date="2017" name="Nat. Plants">
        <title>The Aegilops tauschii genome reveals multiple impacts of transposons.</title>
        <authorList>
            <person name="Zhao G."/>
            <person name="Zou C."/>
            <person name="Li K."/>
            <person name="Wang K."/>
            <person name="Li T."/>
            <person name="Gao L."/>
            <person name="Zhang X."/>
            <person name="Wang H."/>
            <person name="Yang Z."/>
            <person name="Liu X."/>
            <person name="Jiang W."/>
            <person name="Mao L."/>
            <person name="Kong X."/>
            <person name="Jiao Y."/>
            <person name="Jia J."/>
        </authorList>
    </citation>
    <scope>NUCLEOTIDE SEQUENCE [LARGE SCALE GENOMIC DNA]</scope>
    <source>
        <strain evidence="2">cv. AL8/78</strain>
    </source>
</reference>
<dbReference type="Gramene" id="AET6Gv20425100.16">
    <property type="protein sequence ID" value="AET6Gv20425100.16"/>
    <property type="gene ID" value="AET6Gv20425100"/>
</dbReference>
<evidence type="ECO:0000313" key="2">
    <source>
        <dbReference type="Proteomes" id="UP000015105"/>
    </source>
</evidence>
<dbReference type="AlphaFoldDB" id="A0A453NNA1"/>
<dbReference type="EnsemblPlants" id="AET6Gv20425100.16">
    <property type="protein sequence ID" value="AET6Gv20425100.16"/>
    <property type="gene ID" value="AET6Gv20425100"/>
</dbReference>
<reference evidence="1" key="3">
    <citation type="journal article" date="2017" name="Nature">
        <title>Genome sequence of the progenitor of the wheat D genome Aegilops tauschii.</title>
        <authorList>
            <person name="Luo M.C."/>
            <person name="Gu Y.Q."/>
            <person name="Puiu D."/>
            <person name="Wang H."/>
            <person name="Twardziok S.O."/>
            <person name="Deal K.R."/>
            <person name="Huo N."/>
            <person name="Zhu T."/>
            <person name="Wang L."/>
            <person name="Wang Y."/>
            <person name="McGuire P.E."/>
            <person name="Liu S."/>
            <person name="Long H."/>
            <person name="Ramasamy R.K."/>
            <person name="Rodriguez J.C."/>
            <person name="Van S.L."/>
            <person name="Yuan L."/>
            <person name="Wang Z."/>
            <person name="Xia Z."/>
            <person name="Xiao L."/>
            <person name="Anderson O.D."/>
            <person name="Ouyang S."/>
            <person name="Liang Y."/>
            <person name="Zimin A.V."/>
            <person name="Pertea G."/>
            <person name="Qi P."/>
            <person name="Bennetzen J.L."/>
            <person name="Dai X."/>
            <person name="Dawson M.W."/>
            <person name="Muller H.G."/>
            <person name="Kugler K."/>
            <person name="Rivarola-Duarte L."/>
            <person name="Spannagl M."/>
            <person name="Mayer K.F.X."/>
            <person name="Lu F.H."/>
            <person name="Bevan M.W."/>
            <person name="Leroy P."/>
            <person name="Li P."/>
            <person name="You F.M."/>
            <person name="Sun Q."/>
            <person name="Liu Z."/>
            <person name="Lyons E."/>
            <person name="Wicker T."/>
            <person name="Salzberg S.L."/>
            <person name="Devos K.M."/>
            <person name="Dvorak J."/>
        </authorList>
    </citation>
    <scope>NUCLEOTIDE SEQUENCE [LARGE SCALE GENOMIC DNA]</scope>
    <source>
        <strain evidence="1">cv. AL8/78</strain>
    </source>
</reference>
<protein>
    <submittedName>
        <fullName evidence="1">Uncharacterized protein</fullName>
    </submittedName>
</protein>